<dbReference type="EMBL" id="JARTTH020000001">
    <property type="protein sequence ID" value="MEC6049291.1"/>
    <property type="molecule type" value="Genomic_DNA"/>
</dbReference>
<dbReference type="Proteomes" id="UP001159937">
    <property type="component" value="Unassembled WGS sequence"/>
</dbReference>
<reference evidence="4 6" key="2">
    <citation type="submission" date="2018-01" db="EMBL/GenBank/DDBJ databases">
        <title>Genomic study of Klebsiella pneumoniae.</title>
        <authorList>
            <person name="Yang Y."/>
            <person name="Bicalho R."/>
        </authorList>
    </citation>
    <scope>NUCLEOTIDE SEQUENCE [LARGE SCALE GENOMIC DNA]</scope>
    <source>
        <strain evidence="4 6">A10</strain>
    </source>
</reference>
<dbReference type="AlphaFoldDB" id="A0A249WIJ5"/>
<name>A0A249WIJ5_9ENTR</name>
<dbReference type="EMBL" id="CP102103">
    <property type="protein sequence ID" value="UWZ74539.1"/>
    <property type="molecule type" value="Genomic_DNA"/>
</dbReference>
<dbReference type="EMBL" id="JAOCBF010000023">
    <property type="protein sequence ID" value="MDH0964627.1"/>
    <property type="molecule type" value="Genomic_DNA"/>
</dbReference>
<evidence type="ECO:0000313" key="6">
    <source>
        <dbReference type="Proteomes" id="UP000234667"/>
    </source>
</evidence>
<dbReference type="EMBL" id="PIDR01000100">
    <property type="protein sequence ID" value="PLO73491.1"/>
    <property type="molecule type" value="Genomic_DNA"/>
</dbReference>
<organism evidence="4 6">
    <name type="scientific">Klebsiella michiganensis</name>
    <dbReference type="NCBI Taxonomy" id="1134687"/>
    <lineage>
        <taxon>Bacteria</taxon>
        <taxon>Pseudomonadati</taxon>
        <taxon>Pseudomonadota</taxon>
        <taxon>Gammaproteobacteria</taxon>
        <taxon>Enterobacterales</taxon>
        <taxon>Enterobacteriaceae</taxon>
        <taxon>Klebsiella/Raoultella group</taxon>
        <taxon>Klebsiella</taxon>
    </lineage>
</organism>
<feature type="region of interest" description="Disordered" evidence="1">
    <location>
        <begin position="110"/>
        <end position="135"/>
    </location>
</feature>
<sequence>MRLKWWCWLLFPLPLLAEERDPFQPPVDRCRTAQLSQWRYGGAIGDSLALMGIVQDSAGKWRRVRAEAILPTGWRVTRLTPEKMTISTGPGCEPAQWVWLRKGIKNNAMDKPAVSAPAADGRRGQKGSSRVAGRR</sequence>
<reference evidence="3" key="6">
    <citation type="submission" date="2024-01" db="EMBL/GenBank/DDBJ databases">
        <authorList>
            <person name="Macesic N."/>
        </authorList>
    </citation>
    <scope>NUCLEOTIDE SEQUENCE</scope>
    <source>
        <strain evidence="3">CPO078</strain>
    </source>
</reference>
<evidence type="ECO:0000313" key="3">
    <source>
        <dbReference type="EMBL" id="MEC6049291.1"/>
    </source>
</evidence>
<dbReference type="InterPro" id="IPR019684">
    <property type="entry name" value="HofP"/>
</dbReference>
<reference evidence="5" key="3">
    <citation type="submission" date="2022-08" db="EMBL/GenBank/DDBJ databases">
        <title>Genomic characterization and comparative genomic analysis of a strain of klebsiella michiganensis carrying blaKPC-2 isolated from the blood of children with very preterm bloodstream infection.</title>
        <authorList>
            <person name="Zhang N."/>
        </authorList>
    </citation>
    <scope>NUCLEOTIDE SEQUENCE</scope>
    <source>
        <strain evidence="5">BSI-KPN166</strain>
    </source>
</reference>
<dbReference type="Proteomes" id="UP000234667">
    <property type="component" value="Unassembled WGS sequence"/>
</dbReference>
<reference evidence="4 6" key="1">
    <citation type="submission" date="2017-11" db="EMBL/GenBank/DDBJ databases">
        <authorList>
            <person name="Han C.G."/>
        </authorList>
    </citation>
    <scope>NUCLEOTIDE SEQUENCE [LARGE SCALE GENOMIC DNA]</scope>
    <source>
        <strain evidence="4 6">A10</strain>
    </source>
</reference>
<dbReference type="RefSeq" id="WP_014839685.1">
    <property type="nucleotide sequence ID" value="NZ_ABVZTX020000019.1"/>
</dbReference>
<dbReference type="Pfam" id="PF10748">
    <property type="entry name" value="HofP"/>
    <property type="match status" value="1"/>
</dbReference>
<proteinExistence type="predicted"/>
<protein>
    <submittedName>
        <fullName evidence="4">DUF2531 domain-containing protein</fullName>
    </submittedName>
    <submittedName>
        <fullName evidence="2">DUF2531 family protein</fullName>
    </submittedName>
    <submittedName>
        <fullName evidence="3">HofP DNA utilization family protein</fullName>
    </submittedName>
</protein>
<reference evidence="3" key="5">
    <citation type="journal article" date="2023" name="Nat. Commun.">
        <title>Genomic dissection of endemic carbapenem resistance reveals metallo-beta-lactamase dissemination through clonal, plasmid and integron transfer.</title>
        <authorList>
            <person name="Macesic N."/>
            <person name="Hawkey J."/>
            <person name="Vezina B."/>
            <person name="Wisniewski J.A."/>
            <person name="Cottingham H."/>
            <person name="Blakeway L.V."/>
            <person name="Harshegyi T."/>
            <person name="Pragastis K."/>
            <person name="Badoordeen G.Z."/>
            <person name="Dennison A."/>
            <person name="Spelman D.W."/>
            <person name="Jenney A.W.J."/>
            <person name="Peleg A.Y."/>
        </authorList>
    </citation>
    <scope>NUCLEOTIDE SEQUENCE</scope>
    <source>
        <strain evidence="3">CPO078</strain>
    </source>
</reference>
<accession>A0A249WIJ5</accession>
<reference evidence="2" key="4">
    <citation type="submission" date="2022-09" db="EMBL/GenBank/DDBJ databases">
        <title>Intensive care unit water sources are persistently colonized with multi-drug resistant bacteria and are the site of extensive horizontal gene transfer of antibiotic resistance genes.</title>
        <authorList>
            <person name="Diorio-Toth L."/>
        </authorList>
    </citation>
    <scope>NUCLEOTIDE SEQUENCE</scope>
    <source>
        <strain evidence="2">GD03918</strain>
    </source>
</reference>
<evidence type="ECO:0000313" key="4">
    <source>
        <dbReference type="EMBL" id="PLO73491.1"/>
    </source>
</evidence>
<dbReference type="GeneID" id="66557450"/>
<evidence type="ECO:0000313" key="2">
    <source>
        <dbReference type="EMBL" id="MDH0964627.1"/>
    </source>
</evidence>
<dbReference type="Proteomes" id="UP001175817">
    <property type="component" value="Unassembled WGS sequence"/>
</dbReference>
<dbReference type="Proteomes" id="UP001060345">
    <property type="component" value="Chromosome"/>
</dbReference>
<gene>
    <name evidence="4" type="ORF">CWN49_05580</name>
    <name evidence="2" type="ORF">N5C89_17465</name>
    <name evidence="5" type="ORF">NP224_01930</name>
    <name evidence="3" type="ORF">QAB24_001950</name>
</gene>
<evidence type="ECO:0000256" key="1">
    <source>
        <dbReference type="SAM" id="MobiDB-lite"/>
    </source>
</evidence>
<evidence type="ECO:0000313" key="5">
    <source>
        <dbReference type="EMBL" id="UWZ74539.1"/>
    </source>
</evidence>